<name>A0A919BR14_STRFL</name>
<dbReference type="SUPFAM" id="SSF55785">
    <property type="entry name" value="PYP-like sensor domain (PAS domain)"/>
    <property type="match status" value="2"/>
</dbReference>
<evidence type="ECO:0000313" key="6">
    <source>
        <dbReference type="Proteomes" id="UP000632849"/>
    </source>
</evidence>
<accession>A0A919BR14</accession>
<dbReference type="Proteomes" id="UP000632849">
    <property type="component" value="Unassembled WGS sequence"/>
</dbReference>
<feature type="compositionally biased region" description="Low complexity" evidence="2">
    <location>
        <begin position="48"/>
        <end position="61"/>
    </location>
</feature>
<dbReference type="Gene3D" id="3.60.40.10">
    <property type="entry name" value="PPM-type phosphatase domain"/>
    <property type="match status" value="1"/>
</dbReference>
<evidence type="ECO:0000256" key="2">
    <source>
        <dbReference type="SAM" id="MobiDB-lite"/>
    </source>
</evidence>
<dbReference type="SMART" id="SM00091">
    <property type="entry name" value="PAS"/>
    <property type="match status" value="2"/>
</dbReference>
<dbReference type="SMART" id="SM00331">
    <property type="entry name" value="PP2C_SIG"/>
    <property type="match status" value="1"/>
</dbReference>
<feature type="compositionally biased region" description="Gly residues" evidence="2">
    <location>
        <begin position="1"/>
        <end position="47"/>
    </location>
</feature>
<comment type="caution">
    <text evidence="5">The sequence shown here is derived from an EMBL/GenBank/DDBJ whole genome shotgun (WGS) entry which is preliminary data.</text>
</comment>
<dbReference type="PANTHER" id="PTHR43156">
    <property type="entry name" value="STAGE II SPORULATION PROTEIN E-RELATED"/>
    <property type="match status" value="1"/>
</dbReference>
<evidence type="ECO:0000313" key="5">
    <source>
        <dbReference type="EMBL" id="GHG08674.1"/>
    </source>
</evidence>
<reference evidence="5" key="2">
    <citation type="submission" date="2020-09" db="EMBL/GenBank/DDBJ databases">
        <authorList>
            <person name="Sun Q."/>
            <person name="Ohkuma M."/>
        </authorList>
    </citation>
    <scope>NUCLEOTIDE SEQUENCE</scope>
    <source>
        <strain evidence="5">JCM 4122</strain>
    </source>
</reference>
<dbReference type="Pfam" id="PF07228">
    <property type="entry name" value="SpoIIE"/>
    <property type="match status" value="1"/>
</dbReference>
<dbReference type="EMBL" id="BNBE01000002">
    <property type="protein sequence ID" value="GHG08674.1"/>
    <property type="molecule type" value="Genomic_DNA"/>
</dbReference>
<dbReference type="PANTHER" id="PTHR43156:SF2">
    <property type="entry name" value="STAGE II SPORULATION PROTEIN E"/>
    <property type="match status" value="1"/>
</dbReference>
<sequence>MKGGTGADGPAGHGTHVPGGGPGTSGEPGADGTGADGTGVGGSGADGTGAAPPGAGGAPVDPRMFDGTVAAVALLAGPEGRLLYTNSAFTRLFGPRRAGLPARVAFADTEGHPFLEVIDSVRATGRARQVVGERRPDPGAPGQARHFVYSCSPVTTVEGPGILVLAMDTTAETQTLQRYEALVSAISQMVWVLGPDGSMEELVPGWEQLTGSPWHPRADKGWYAHIHPRDREELGAAWRRAAGGEEAGGPPGAFEATFRVRAADGSYRHMTSRSVPVLRDGVVAEWVSASADVEDSWGTQLRERLLAQVAAVSGETLHEAFAEVVKVVVPELADACLILLLSHDEWPLPDRAEVTARRIASATRRGLPAPPALRGQRVTVTRTVREVLARRVPVTFRLDPGAPVPPGLIPTVSERWLTASGSTSLTLIPLIVDDLVLGYAATSSNGDTPVPGPAETELLREVLHHAQRPIRKVFDLQRARHTALGLQRAHLTEPPTVPGGTLAARYQPASSAEEIGGDWYDAFTLPDGTLVLDIGDVAGHDLKAATAMGQMRSMLRALAYAGGPGARPDAVLGRLDHVSAGLGTAPLATALHTSLNRRPDATWLLTWSSAGHPPPLVVPVDGDVHFLPGAADPPLCVASDFLRTTHTHVLGPGDTLLLYTDGLIETPSAAIDEGQRRLANEAARCRRQALPDLLRTLQGLSDHRDDTALLAFRADDEP</sequence>
<evidence type="ECO:0000259" key="4">
    <source>
        <dbReference type="SMART" id="SM00331"/>
    </source>
</evidence>
<dbReference type="Pfam" id="PF08447">
    <property type="entry name" value="PAS_3"/>
    <property type="match status" value="1"/>
</dbReference>
<dbReference type="InterPro" id="IPR000014">
    <property type="entry name" value="PAS"/>
</dbReference>
<dbReference type="InterPro" id="IPR036457">
    <property type="entry name" value="PPM-type-like_dom_sf"/>
</dbReference>
<feature type="domain" description="PAS" evidence="3">
    <location>
        <begin position="177"/>
        <end position="243"/>
    </location>
</feature>
<organism evidence="5 6">
    <name type="scientific">Streptomyces filamentosus</name>
    <name type="common">Streptomyces roseosporus</name>
    <dbReference type="NCBI Taxonomy" id="67294"/>
    <lineage>
        <taxon>Bacteria</taxon>
        <taxon>Bacillati</taxon>
        <taxon>Actinomycetota</taxon>
        <taxon>Actinomycetes</taxon>
        <taxon>Kitasatosporales</taxon>
        <taxon>Streptomycetaceae</taxon>
        <taxon>Streptomyces</taxon>
    </lineage>
</organism>
<dbReference type="InterPro" id="IPR001932">
    <property type="entry name" value="PPM-type_phosphatase-like_dom"/>
</dbReference>
<dbReference type="Gene3D" id="3.30.450.20">
    <property type="entry name" value="PAS domain"/>
    <property type="match status" value="2"/>
</dbReference>
<dbReference type="AlphaFoldDB" id="A0A919BR14"/>
<proteinExistence type="predicted"/>
<reference evidence="5" key="1">
    <citation type="journal article" date="2014" name="Int. J. Syst. Evol. Microbiol.">
        <title>Complete genome sequence of Corynebacterium casei LMG S-19264T (=DSM 44701T), isolated from a smear-ripened cheese.</title>
        <authorList>
            <consortium name="US DOE Joint Genome Institute (JGI-PGF)"/>
            <person name="Walter F."/>
            <person name="Albersmeier A."/>
            <person name="Kalinowski J."/>
            <person name="Ruckert C."/>
        </authorList>
    </citation>
    <scope>NUCLEOTIDE SEQUENCE</scope>
    <source>
        <strain evidence="5">JCM 4122</strain>
    </source>
</reference>
<keyword evidence="6" id="KW-1185">Reference proteome</keyword>
<evidence type="ECO:0000259" key="3">
    <source>
        <dbReference type="SMART" id="SM00091"/>
    </source>
</evidence>
<dbReference type="CDD" id="cd00130">
    <property type="entry name" value="PAS"/>
    <property type="match status" value="1"/>
</dbReference>
<dbReference type="InterPro" id="IPR052016">
    <property type="entry name" value="Bact_Sigma-Reg"/>
</dbReference>
<feature type="domain" description="PAS" evidence="3">
    <location>
        <begin position="59"/>
        <end position="126"/>
    </location>
</feature>
<keyword evidence="1" id="KW-0378">Hydrolase</keyword>
<dbReference type="InterPro" id="IPR013655">
    <property type="entry name" value="PAS_fold_3"/>
</dbReference>
<evidence type="ECO:0000256" key="1">
    <source>
        <dbReference type="ARBA" id="ARBA00022801"/>
    </source>
</evidence>
<gene>
    <name evidence="5" type="ORF">GCM10017667_45840</name>
</gene>
<dbReference type="InterPro" id="IPR035965">
    <property type="entry name" value="PAS-like_dom_sf"/>
</dbReference>
<feature type="region of interest" description="Disordered" evidence="2">
    <location>
        <begin position="1"/>
        <end position="61"/>
    </location>
</feature>
<protein>
    <submittedName>
        <fullName evidence="5">Uncharacterized protein</fullName>
    </submittedName>
</protein>
<feature type="domain" description="PPM-type phosphatase" evidence="4">
    <location>
        <begin position="497"/>
        <end position="714"/>
    </location>
</feature>
<dbReference type="GO" id="GO:0016791">
    <property type="term" value="F:phosphatase activity"/>
    <property type="evidence" value="ECO:0007669"/>
    <property type="project" value="TreeGrafter"/>
</dbReference>